<comment type="caution">
    <text evidence="6">The sequence shown here is derived from an EMBL/GenBank/DDBJ whole genome shotgun (WGS) entry which is preliminary data.</text>
</comment>
<sequence>MKERCSGGDGIICENQEMVSCSLRYYPSHFKTLSLSLGISCKVERVIEEDPRHLRLGCGSYFQRMQRQAVVRSIIVSGLHRTPTLKSPVNPPTLFTSVRSPRFSDSRIAMSSVEKTGSNSGAIENRASRIKEKLEKELEPVELVIEDVSYQHAGHAGMKGRGTDEETHFNVKIVSKGFEGMNLVKRHRLVYDLLREELDSGLHALSIVSKTPSESTR</sequence>
<evidence type="ECO:0008006" key="8">
    <source>
        <dbReference type="Google" id="ProtNLM"/>
    </source>
</evidence>
<evidence type="ECO:0000313" key="7">
    <source>
        <dbReference type="Proteomes" id="UP000712600"/>
    </source>
</evidence>
<reference evidence="6" key="1">
    <citation type="submission" date="2019-12" db="EMBL/GenBank/DDBJ databases">
        <title>Genome sequencing and annotation of Brassica cretica.</title>
        <authorList>
            <person name="Studholme D.J."/>
            <person name="Sarris P."/>
        </authorList>
    </citation>
    <scope>NUCLEOTIDE SEQUENCE</scope>
    <source>
        <strain evidence="6">PFS-109/04</strain>
        <tissue evidence="6">Leaf</tissue>
    </source>
</reference>
<dbReference type="Proteomes" id="UP000712600">
    <property type="component" value="Unassembled WGS sequence"/>
</dbReference>
<dbReference type="EMBL" id="QGKX02001521">
    <property type="protein sequence ID" value="KAF3505655.1"/>
    <property type="molecule type" value="Genomic_DNA"/>
</dbReference>
<dbReference type="InterPro" id="IPR036065">
    <property type="entry name" value="BolA-like_sf"/>
</dbReference>
<evidence type="ECO:0000256" key="4">
    <source>
        <dbReference type="ARBA" id="ARBA00022946"/>
    </source>
</evidence>
<evidence type="ECO:0000256" key="2">
    <source>
        <dbReference type="ARBA" id="ARBA00022528"/>
    </source>
</evidence>
<dbReference type="GO" id="GO:0016226">
    <property type="term" value="P:iron-sulfur cluster assembly"/>
    <property type="evidence" value="ECO:0007669"/>
    <property type="project" value="TreeGrafter"/>
</dbReference>
<dbReference type="AlphaFoldDB" id="A0A8S9NTZ9"/>
<protein>
    <recommendedName>
        <fullName evidence="8">BolA-like protein</fullName>
    </recommendedName>
</protein>
<organism evidence="6 7">
    <name type="scientific">Brassica cretica</name>
    <name type="common">Mustard</name>
    <dbReference type="NCBI Taxonomy" id="69181"/>
    <lineage>
        <taxon>Eukaryota</taxon>
        <taxon>Viridiplantae</taxon>
        <taxon>Streptophyta</taxon>
        <taxon>Embryophyta</taxon>
        <taxon>Tracheophyta</taxon>
        <taxon>Spermatophyta</taxon>
        <taxon>Magnoliopsida</taxon>
        <taxon>eudicotyledons</taxon>
        <taxon>Gunneridae</taxon>
        <taxon>Pentapetalae</taxon>
        <taxon>rosids</taxon>
        <taxon>malvids</taxon>
        <taxon>Brassicales</taxon>
        <taxon>Brassicaceae</taxon>
        <taxon>Brassiceae</taxon>
        <taxon>Brassica</taxon>
    </lineage>
</organism>
<dbReference type="Pfam" id="PF01722">
    <property type="entry name" value="BolA"/>
    <property type="match status" value="1"/>
</dbReference>
<evidence type="ECO:0000256" key="5">
    <source>
        <dbReference type="RuleBase" id="RU003860"/>
    </source>
</evidence>
<name>A0A8S9NTZ9_BRACR</name>
<keyword evidence="2" id="KW-0150">Chloroplast</keyword>
<dbReference type="GO" id="GO:0009507">
    <property type="term" value="C:chloroplast"/>
    <property type="evidence" value="ECO:0007669"/>
    <property type="project" value="UniProtKB-SubCell"/>
</dbReference>
<dbReference type="SUPFAM" id="SSF82657">
    <property type="entry name" value="BolA-like"/>
    <property type="match status" value="1"/>
</dbReference>
<dbReference type="FunFam" id="3.30.300.90:FF:000004">
    <property type="entry name" value="SufE-like protein, chloroplastic"/>
    <property type="match status" value="1"/>
</dbReference>
<keyword evidence="4" id="KW-0809">Transit peptide</keyword>
<evidence type="ECO:0000256" key="1">
    <source>
        <dbReference type="ARBA" id="ARBA00004229"/>
    </source>
</evidence>
<proteinExistence type="inferred from homology"/>
<evidence type="ECO:0000256" key="3">
    <source>
        <dbReference type="ARBA" id="ARBA00022640"/>
    </source>
</evidence>
<dbReference type="PANTHER" id="PTHR46230">
    <property type="match status" value="1"/>
</dbReference>
<keyword evidence="3" id="KW-0934">Plastid</keyword>
<dbReference type="InterPro" id="IPR002634">
    <property type="entry name" value="BolA"/>
</dbReference>
<dbReference type="Gene3D" id="3.30.300.90">
    <property type="entry name" value="BolA-like"/>
    <property type="match status" value="1"/>
</dbReference>
<accession>A0A8S9NTZ9</accession>
<gene>
    <name evidence="6" type="ORF">F2Q69_00010165</name>
</gene>
<evidence type="ECO:0000313" key="6">
    <source>
        <dbReference type="EMBL" id="KAF3505655.1"/>
    </source>
</evidence>
<dbReference type="PANTHER" id="PTHR46230:SF6">
    <property type="entry name" value="PROTEIN BOLA1, CHLOROPLASTIC"/>
    <property type="match status" value="1"/>
</dbReference>
<comment type="subcellular location">
    <subcellularLocation>
        <location evidence="1">Plastid</location>
        <location evidence="1">Chloroplast</location>
    </subcellularLocation>
</comment>
<comment type="similarity">
    <text evidence="5">Belongs to the BolA/IbaG family.</text>
</comment>